<dbReference type="AlphaFoldDB" id="A0A068UQN2"/>
<evidence type="ECO:0000259" key="1">
    <source>
        <dbReference type="Pfam" id="PF00891"/>
    </source>
</evidence>
<dbReference type="PhylomeDB" id="A0A068UQN2"/>
<dbReference type="Proteomes" id="UP000295252">
    <property type="component" value="Chromosome X"/>
</dbReference>
<accession>A0A068UQN2</accession>
<dbReference type="Gene3D" id="3.40.50.150">
    <property type="entry name" value="Vaccinia Virus protein VP39"/>
    <property type="match status" value="1"/>
</dbReference>
<dbReference type="InParanoid" id="A0A068UQN2"/>
<organism evidence="2 3">
    <name type="scientific">Coffea canephora</name>
    <name type="common">Robusta coffee</name>
    <dbReference type="NCBI Taxonomy" id="49390"/>
    <lineage>
        <taxon>Eukaryota</taxon>
        <taxon>Viridiplantae</taxon>
        <taxon>Streptophyta</taxon>
        <taxon>Embryophyta</taxon>
        <taxon>Tracheophyta</taxon>
        <taxon>Spermatophyta</taxon>
        <taxon>Magnoliopsida</taxon>
        <taxon>eudicotyledons</taxon>
        <taxon>Gunneridae</taxon>
        <taxon>Pentapetalae</taxon>
        <taxon>asterids</taxon>
        <taxon>lamiids</taxon>
        <taxon>Gentianales</taxon>
        <taxon>Rubiaceae</taxon>
        <taxon>Ixoroideae</taxon>
        <taxon>Gardenieae complex</taxon>
        <taxon>Bertiereae - Coffeeae clade</taxon>
        <taxon>Coffeeae</taxon>
        <taxon>Coffea</taxon>
    </lineage>
</organism>
<dbReference type="GO" id="GO:0008171">
    <property type="term" value="F:O-methyltransferase activity"/>
    <property type="evidence" value="ECO:0007669"/>
    <property type="project" value="InterPro"/>
</dbReference>
<gene>
    <name evidence="2" type="ORF">GSCOC_T00030420001</name>
</gene>
<dbReference type="EMBL" id="HG739125">
    <property type="protein sequence ID" value="CDP09923.1"/>
    <property type="molecule type" value="Genomic_DNA"/>
</dbReference>
<sequence>MGVSKCPESEGGINFDLPFVSKNAPPCAGVEHVEGDVFQCVPRGEAILLKVSAKNTLIYSTSSDRHTQKGKKIYNLPNN</sequence>
<reference evidence="3" key="1">
    <citation type="journal article" date="2014" name="Science">
        <title>The coffee genome provides insight into the convergent evolution of caffeine biosynthesis.</title>
        <authorList>
            <person name="Denoeud F."/>
            <person name="Carretero-Paulet L."/>
            <person name="Dereeper A."/>
            <person name="Droc G."/>
            <person name="Guyot R."/>
            <person name="Pietrella M."/>
            <person name="Zheng C."/>
            <person name="Alberti A."/>
            <person name="Anthony F."/>
            <person name="Aprea G."/>
            <person name="Aury J.M."/>
            <person name="Bento P."/>
            <person name="Bernard M."/>
            <person name="Bocs S."/>
            <person name="Campa C."/>
            <person name="Cenci A."/>
            <person name="Combes M.C."/>
            <person name="Crouzillat D."/>
            <person name="Da Silva C."/>
            <person name="Daddiego L."/>
            <person name="De Bellis F."/>
            <person name="Dussert S."/>
            <person name="Garsmeur O."/>
            <person name="Gayraud T."/>
            <person name="Guignon V."/>
            <person name="Jahn K."/>
            <person name="Jamilloux V."/>
            <person name="Joet T."/>
            <person name="Labadie K."/>
            <person name="Lan T."/>
            <person name="Leclercq J."/>
            <person name="Lepelley M."/>
            <person name="Leroy T."/>
            <person name="Li L.T."/>
            <person name="Librado P."/>
            <person name="Lopez L."/>
            <person name="Munoz A."/>
            <person name="Noel B."/>
            <person name="Pallavicini A."/>
            <person name="Perrotta G."/>
            <person name="Poncet V."/>
            <person name="Pot D."/>
            <person name="Priyono X."/>
            <person name="Rigoreau M."/>
            <person name="Rouard M."/>
            <person name="Rozas J."/>
            <person name="Tranchant-Dubreuil C."/>
            <person name="VanBuren R."/>
            <person name="Zhang Q."/>
            <person name="Andrade A.C."/>
            <person name="Argout X."/>
            <person name="Bertrand B."/>
            <person name="de Kochko A."/>
            <person name="Graziosi G."/>
            <person name="Henry R.J."/>
            <person name="Jayarama X."/>
            <person name="Ming R."/>
            <person name="Nagai C."/>
            <person name="Rounsley S."/>
            <person name="Sankoff D."/>
            <person name="Giuliano G."/>
            <person name="Albert V.A."/>
            <person name="Wincker P."/>
            <person name="Lashermes P."/>
        </authorList>
    </citation>
    <scope>NUCLEOTIDE SEQUENCE [LARGE SCALE GENOMIC DNA]</scope>
    <source>
        <strain evidence="3">cv. DH200-94</strain>
    </source>
</reference>
<dbReference type="Gramene" id="CDP09923">
    <property type="protein sequence ID" value="CDP09923"/>
    <property type="gene ID" value="GSCOC_T00030420001"/>
</dbReference>
<dbReference type="STRING" id="49390.A0A068UQN2"/>
<dbReference type="Pfam" id="PF00891">
    <property type="entry name" value="Methyltransf_2"/>
    <property type="match status" value="1"/>
</dbReference>
<dbReference type="InterPro" id="IPR001077">
    <property type="entry name" value="COMT_C"/>
</dbReference>
<name>A0A068UQN2_COFCA</name>
<keyword evidence="3" id="KW-1185">Reference proteome</keyword>
<evidence type="ECO:0000313" key="3">
    <source>
        <dbReference type="Proteomes" id="UP000295252"/>
    </source>
</evidence>
<dbReference type="InterPro" id="IPR029063">
    <property type="entry name" value="SAM-dependent_MTases_sf"/>
</dbReference>
<evidence type="ECO:0000313" key="2">
    <source>
        <dbReference type="EMBL" id="CDP09923.1"/>
    </source>
</evidence>
<protein>
    <recommendedName>
        <fullName evidence="1">O-methyltransferase C-terminal domain-containing protein</fullName>
    </recommendedName>
</protein>
<proteinExistence type="predicted"/>
<feature type="domain" description="O-methyltransferase C-terminal" evidence="1">
    <location>
        <begin position="7"/>
        <end position="50"/>
    </location>
</feature>